<comment type="caution">
    <text evidence="5">The sequence shown here is derived from an EMBL/GenBank/DDBJ whole genome shotgun (WGS) entry which is preliminary data.</text>
</comment>
<evidence type="ECO:0000256" key="1">
    <source>
        <dbReference type="ARBA" id="ARBA00023295"/>
    </source>
</evidence>
<evidence type="ECO:0000256" key="2">
    <source>
        <dbReference type="ARBA" id="ARBA00023326"/>
    </source>
</evidence>
<proteinExistence type="predicted"/>
<dbReference type="InterPro" id="IPR036116">
    <property type="entry name" value="FN3_sf"/>
</dbReference>
<dbReference type="InterPro" id="IPR013783">
    <property type="entry name" value="Ig-like_fold"/>
</dbReference>
<dbReference type="SMART" id="SM00060">
    <property type="entry name" value="FN3"/>
    <property type="match status" value="1"/>
</dbReference>
<dbReference type="EMBL" id="RBXO01000001">
    <property type="protein sequence ID" value="RKT53765.1"/>
    <property type="molecule type" value="Genomic_DNA"/>
</dbReference>
<dbReference type="PROSITE" id="PS50853">
    <property type="entry name" value="FN3"/>
    <property type="match status" value="1"/>
</dbReference>
<dbReference type="Proteomes" id="UP000282084">
    <property type="component" value="Unassembled WGS sequence"/>
</dbReference>
<name>A0A495VZF7_9PSEU</name>
<dbReference type="InterPro" id="IPR006311">
    <property type="entry name" value="TAT_signal"/>
</dbReference>
<dbReference type="CDD" id="cd00063">
    <property type="entry name" value="FN3"/>
    <property type="match status" value="1"/>
</dbReference>
<evidence type="ECO:0000259" key="4">
    <source>
        <dbReference type="PROSITE" id="PS50853"/>
    </source>
</evidence>
<dbReference type="Gene3D" id="2.60.40.10">
    <property type="entry name" value="Immunoglobulins"/>
    <property type="match status" value="1"/>
</dbReference>
<gene>
    <name evidence="5" type="ORF">C8E97_2344</name>
</gene>
<keyword evidence="1" id="KW-0326">Glycosidase</keyword>
<dbReference type="InterPro" id="IPR046542">
    <property type="entry name" value="DUF6801"/>
</dbReference>
<dbReference type="PROSITE" id="PS51318">
    <property type="entry name" value="TAT"/>
    <property type="match status" value="1"/>
</dbReference>
<dbReference type="Pfam" id="PF20611">
    <property type="entry name" value="DUF6801"/>
    <property type="match status" value="1"/>
</dbReference>
<dbReference type="GO" id="GO:0016798">
    <property type="term" value="F:hydrolase activity, acting on glycosyl bonds"/>
    <property type="evidence" value="ECO:0007669"/>
    <property type="project" value="UniProtKB-KW"/>
</dbReference>
<dbReference type="SUPFAM" id="SSF49265">
    <property type="entry name" value="Fibronectin type III"/>
    <property type="match status" value="1"/>
</dbReference>
<keyword evidence="2" id="KW-0624">Polysaccharide degradation</keyword>
<evidence type="ECO:0000313" key="5">
    <source>
        <dbReference type="EMBL" id="RKT53765.1"/>
    </source>
</evidence>
<feature type="signal peptide" evidence="3">
    <location>
        <begin position="1"/>
        <end position="35"/>
    </location>
</feature>
<evidence type="ECO:0000256" key="3">
    <source>
        <dbReference type="SAM" id="SignalP"/>
    </source>
</evidence>
<dbReference type="Pfam" id="PF00041">
    <property type="entry name" value="fn3"/>
    <property type="match status" value="1"/>
</dbReference>
<accession>A0A495VZF7</accession>
<dbReference type="AlphaFoldDB" id="A0A495VZF7"/>
<dbReference type="InterPro" id="IPR003961">
    <property type="entry name" value="FN3_dom"/>
</dbReference>
<sequence length="302" mass="31064">MMRRRDDLRRTVIGAMAASVCCAGALVVGAPVASAAPVGLALDYTCAVATGPGLPVRVDVTGVLPDEGFAGVNSVPYLEPAFIDVDLELGASDALGRSAVPGGLRLDGDSTATLAATFVGPGGTTAAEAALAFAPTRITPSGGSSVKAAGGFPGLTFHRAGAYDVHLGDLELSLRVERADGTPLGTVTATCAHDPAAPAVLGTLVSEPVIVEHPIRPSALRVTEVTPTSAALTWHAVPWWFDTRGYEVYVDGEQVAFVHDKQATITNLAPDSQHRVKIVTRDVRGLSSPRSQGLVFTTPPTP</sequence>
<evidence type="ECO:0000313" key="6">
    <source>
        <dbReference type="Proteomes" id="UP000282084"/>
    </source>
</evidence>
<keyword evidence="2" id="KW-0119">Carbohydrate metabolism</keyword>
<keyword evidence="1" id="KW-0378">Hydrolase</keyword>
<keyword evidence="6" id="KW-1185">Reference proteome</keyword>
<dbReference type="GO" id="GO:0000272">
    <property type="term" value="P:polysaccharide catabolic process"/>
    <property type="evidence" value="ECO:0007669"/>
    <property type="project" value="UniProtKB-KW"/>
</dbReference>
<reference evidence="5 6" key="1">
    <citation type="submission" date="2018-10" db="EMBL/GenBank/DDBJ databases">
        <title>Sequencing the genomes of 1000 actinobacteria strains.</title>
        <authorList>
            <person name="Klenk H.-P."/>
        </authorList>
    </citation>
    <scope>NUCLEOTIDE SEQUENCE [LARGE SCALE GENOMIC DNA]</scope>
    <source>
        <strain evidence="5 6">DSM 43800</strain>
    </source>
</reference>
<protein>
    <recommendedName>
        <fullName evidence="4">Fibronectin type-III domain-containing protein</fullName>
    </recommendedName>
</protein>
<keyword evidence="3" id="KW-0732">Signal</keyword>
<feature type="chain" id="PRO_5019721311" description="Fibronectin type-III domain-containing protein" evidence="3">
    <location>
        <begin position="36"/>
        <end position="302"/>
    </location>
</feature>
<organism evidence="5 6">
    <name type="scientific">Saccharothrix australiensis</name>
    <dbReference type="NCBI Taxonomy" id="2072"/>
    <lineage>
        <taxon>Bacteria</taxon>
        <taxon>Bacillati</taxon>
        <taxon>Actinomycetota</taxon>
        <taxon>Actinomycetes</taxon>
        <taxon>Pseudonocardiales</taxon>
        <taxon>Pseudonocardiaceae</taxon>
        <taxon>Saccharothrix</taxon>
    </lineage>
</organism>
<feature type="domain" description="Fibronectin type-III" evidence="4">
    <location>
        <begin position="216"/>
        <end position="301"/>
    </location>
</feature>